<keyword evidence="2 5" id="KW-0378">Hydrolase</keyword>
<evidence type="ECO:0000256" key="2">
    <source>
        <dbReference type="ARBA" id="ARBA00022801"/>
    </source>
</evidence>
<dbReference type="CDD" id="cd11333">
    <property type="entry name" value="AmyAc_SI_OligoGlu_DGase"/>
    <property type="match status" value="1"/>
</dbReference>
<feature type="domain" description="Glycosyl hydrolase family 13 catalytic" evidence="4">
    <location>
        <begin position="14"/>
        <end position="424"/>
    </location>
</feature>
<dbReference type="Proteomes" id="UP000193588">
    <property type="component" value="Unassembled WGS sequence"/>
</dbReference>
<keyword evidence="3" id="KW-0326">Glycosidase</keyword>
<comment type="caution">
    <text evidence="5">The sequence shown here is derived from an EMBL/GenBank/DDBJ whole genome shotgun (WGS) entry which is preliminary data.</text>
</comment>
<comment type="similarity">
    <text evidence="1">Belongs to the glycosyl hydrolase 13 family.</text>
</comment>
<evidence type="ECO:0000259" key="4">
    <source>
        <dbReference type="SMART" id="SM00642"/>
    </source>
</evidence>
<dbReference type="InterPro" id="IPR006047">
    <property type="entry name" value="GH13_cat_dom"/>
</dbReference>
<dbReference type="SUPFAM" id="SSF51445">
    <property type="entry name" value="(Trans)glycosidases"/>
    <property type="match status" value="1"/>
</dbReference>
<name>A0A1X4JJZ0_9LACO</name>
<evidence type="ECO:0000313" key="5">
    <source>
        <dbReference type="EMBL" id="OSP89062.1"/>
    </source>
</evidence>
<dbReference type="Gene3D" id="2.60.40.1180">
    <property type="entry name" value="Golgi alpha-mannosidase II"/>
    <property type="match status" value="1"/>
</dbReference>
<dbReference type="FunFam" id="3.90.400.10:FF:000002">
    <property type="entry name" value="Sucrose isomerase"/>
    <property type="match status" value="1"/>
</dbReference>
<dbReference type="FunFam" id="3.20.20.80:FF:000064">
    <property type="entry name" value="Oligo-1,6-glucosidase"/>
    <property type="match status" value="1"/>
</dbReference>
<dbReference type="AlphaFoldDB" id="A0A1X4JJZ0"/>
<sequence>MAQRHWWQDEVVYQIYPRSFQDSNHDGIGDIQGVISQLDYIQSLGITTIWLSPVYKSPMVDMGYDISDYQDIDPQFGSLTDFKELLTAANERQIKIVMDLVVNHTSDQHDWFKQALADPASPYREFYIFKTTTDGTVPNNWRSIFGGSTWTPVPNEPGTYYFHTFTSEQPDLNWENPALRRAIYDMVNWWLDLGVAGFRIDAITHLKKDLDWASLPADGSDGLVSVTKKGQNRPGIERFLSELKAETFAKYDAVTIGEAYGVPQQDLHQYIGPDGYFSMIFDFSYMNIEVENVDEWYRGRSAWTTSDLRDLLFESQQQVQAIEGYLGNVLENHDQPRVLSKLVPNVAYQTAVAAKSLATMYYFLPGVPFIYQGQELGMKNFERRHISEFNDVSSLNNYEMALRDGFSEAEALQWLNAKSRDNARTPMQWTGEAFGGFSEVEPWLPMGEHRADINVATEEQDPASVLNYYRGLAKVRRQPQWHDVIIDGTFHPLTRLPADVIAYQRRLGDRLITVLVNLSVQSSRFSLIQIGEVLTQSGEVTMTGHRITMAPYTAVVMGIS</sequence>
<dbReference type="PANTHER" id="PTHR10357:SF179">
    <property type="entry name" value="NEUTRAL AND BASIC AMINO ACID TRANSPORT PROTEIN RBAT"/>
    <property type="match status" value="1"/>
</dbReference>
<organism evidence="5 6">
    <name type="scientific">Weissella cibaria</name>
    <dbReference type="NCBI Taxonomy" id="137591"/>
    <lineage>
        <taxon>Bacteria</taxon>
        <taxon>Bacillati</taxon>
        <taxon>Bacillota</taxon>
        <taxon>Bacilli</taxon>
        <taxon>Lactobacillales</taxon>
        <taxon>Lactobacillaceae</taxon>
        <taxon>Weissella</taxon>
    </lineage>
</organism>
<reference evidence="5 6" key="1">
    <citation type="submission" date="2017-04" db="EMBL/GenBank/DDBJ databases">
        <title>The genome sequence of Weissella cibaria isolated from wild Drosophila.</title>
        <authorList>
            <person name="Ricks N.J."/>
            <person name="Carroll C."/>
            <person name="Walters A."/>
            <person name="Newell P.D."/>
            <person name="Chaston J.M."/>
        </authorList>
    </citation>
    <scope>NUCLEOTIDE SEQUENCE [LARGE SCALE GENOMIC DNA]</scope>
    <source>
        <strain evidence="5 6">DmW_103</strain>
    </source>
</reference>
<dbReference type="InterPro" id="IPR017853">
    <property type="entry name" value="GH"/>
</dbReference>
<dbReference type="Gene3D" id="3.20.20.80">
    <property type="entry name" value="Glycosidases"/>
    <property type="match status" value="1"/>
</dbReference>
<dbReference type="GO" id="GO:0004556">
    <property type="term" value="F:alpha-amylase activity"/>
    <property type="evidence" value="ECO:0007669"/>
    <property type="project" value="TreeGrafter"/>
</dbReference>
<dbReference type="SMART" id="SM00642">
    <property type="entry name" value="Aamy"/>
    <property type="match status" value="1"/>
</dbReference>
<dbReference type="GO" id="GO:0009313">
    <property type="term" value="P:oligosaccharide catabolic process"/>
    <property type="evidence" value="ECO:0007669"/>
    <property type="project" value="TreeGrafter"/>
</dbReference>
<dbReference type="InterPro" id="IPR013780">
    <property type="entry name" value="Glyco_hydro_b"/>
</dbReference>
<dbReference type="RefSeq" id="WP_085639299.1">
    <property type="nucleotide sequence ID" value="NZ_JARXOD010000010.1"/>
</dbReference>
<accession>A0A1X4JJZ0</accession>
<dbReference type="InterPro" id="IPR045857">
    <property type="entry name" value="O16G_dom_2"/>
</dbReference>
<protein>
    <submittedName>
        <fullName evidence="5">Glucohydrolase</fullName>
    </submittedName>
</protein>
<gene>
    <name evidence="5" type="ORF">B9D04_08000</name>
</gene>
<proteinExistence type="inferred from homology"/>
<dbReference type="EMBL" id="NDXJ01000011">
    <property type="protein sequence ID" value="OSP89062.1"/>
    <property type="molecule type" value="Genomic_DNA"/>
</dbReference>
<evidence type="ECO:0000256" key="1">
    <source>
        <dbReference type="ARBA" id="ARBA00008061"/>
    </source>
</evidence>
<dbReference type="Gene3D" id="3.90.400.10">
    <property type="entry name" value="Oligo-1,6-glucosidase, Domain 2"/>
    <property type="match status" value="1"/>
</dbReference>
<dbReference type="PANTHER" id="PTHR10357">
    <property type="entry name" value="ALPHA-AMYLASE FAMILY MEMBER"/>
    <property type="match status" value="1"/>
</dbReference>
<evidence type="ECO:0000256" key="3">
    <source>
        <dbReference type="ARBA" id="ARBA00023295"/>
    </source>
</evidence>
<dbReference type="Pfam" id="PF00128">
    <property type="entry name" value="Alpha-amylase"/>
    <property type="match status" value="1"/>
</dbReference>
<evidence type="ECO:0000313" key="6">
    <source>
        <dbReference type="Proteomes" id="UP000193588"/>
    </source>
</evidence>